<comment type="subcellular location">
    <subcellularLocation>
        <location evidence="1">Cell membrane</location>
        <topology evidence="1">Multi-pass membrane protein</topology>
    </subcellularLocation>
</comment>
<name>A0A419T277_9FIRM</name>
<keyword evidence="3 6" id="KW-0812">Transmembrane</keyword>
<proteinExistence type="predicted"/>
<reference evidence="7 8" key="1">
    <citation type="submission" date="2016-08" db="EMBL/GenBank/DDBJ databases">
        <title>Novel Firmicutes and Novel Genomes.</title>
        <authorList>
            <person name="Poppleton D.I."/>
            <person name="Gribaldo S."/>
        </authorList>
    </citation>
    <scope>NUCLEOTIDE SEQUENCE [LARGE SCALE GENOMIC DNA]</scope>
    <source>
        <strain evidence="7 8">CTT3</strain>
    </source>
</reference>
<feature type="transmembrane region" description="Helical" evidence="6">
    <location>
        <begin position="12"/>
        <end position="29"/>
    </location>
</feature>
<organism evidence="7 8">
    <name type="scientific">Thermohalobacter berrensis</name>
    <dbReference type="NCBI Taxonomy" id="99594"/>
    <lineage>
        <taxon>Bacteria</taxon>
        <taxon>Bacillati</taxon>
        <taxon>Bacillota</taxon>
        <taxon>Tissierellia</taxon>
        <taxon>Tissierellales</taxon>
        <taxon>Thermohalobacteraceae</taxon>
        <taxon>Thermohalobacter</taxon>
    </lineage>
</organism>
<keyword evidence="2" id="KW-1003">Cell membrane</keyword>
<keyword evidence="5 6" id="KW-0472">Membrane</keyword>
<evidence type="ECO:0000256" key="2">
    <source>
        <dbReference type="ARBA" id="ARBA00022475"/>
    </source>
</evidence>
<feature type="transmembrane region" description="Helical" evidence="6">
    <location>
        <begin position="99"/>
        <end position="119"/>
    </location>
</feature>
<evidence type="ECO:0000256" key="6">
    <source>
        <dbReference type="SAM" id="Phobius"/>
    </source>
</evidence>
<protein>
    <recommendedName>
        <fullName evidence="9">ATP synthase subunit I</fullName>
    </recommendedName>
</protein>
<evidence type="ECO:0000256" key="4">
    <source>
        <dbReference type="ARBA" id="ARBA00022989"/>
    </source>
</evidence>
<dbReference type="Proteomes" id="UP000284177">
    <property type="component" value="Unassembled WGS sequence"/>
</dbReference>
<dbReference type="RefSeq" id="WP_120169336.1">
    <property type="nucleotide sequence ID" value="NZ_MCIB01000018.1"/>
</dbReference>
<accession>A0A419T277</accession>
<evidence type="ECO:0000256" key="1">
    <source>
        <dbReference type="ARBA" id="ARBA00004651"/>
    </source>
</evidence>
<evidence type="ECO:0000313" key="7">
    <source>
        <dbReference type="EMBL" id="RKD31528.1"/>
    </source>
</evidence>
<keyword evidence="8" id="KW-1185">Reference proteome</keyword>
<evidence type="ECO:0000256" key="5">
    <source>
        <dbReference type="ARBA" id="ARBA00023136"/>
    </source>
</evidence>
<evidence type="ECO:0008006" key="9">
    <source>
        <dbReference type="Google" id="ProtNLM"/>
    </source>
</evidence>
<dbReference type="GO" id="GO:0005886">
    <property type="term" value="C:plasma membrane"/>
    <property type="evidence" value="ECO:0007669"/>
    <property type="project" value="UniProtKB-SubCell"/>
</dbReference>
<dbReference type="AlphaFoldDB" id="A0A419T277"/>
<evidence type="ECO:0000313" key="8">
    <source>
        <dbReference type="Proteomes" id="UP000284177"/>
    </source>
</evidence>
<sequence length="125" mass="14417">MSLENNTQAEVVKRVSYISLVIVGIFFFVFDKPSIYIYGFVFGVLINILNFRLMSLTLSKAVKMPKQKVMPYVVANYIARYIIYGIVLTVSAIADYLNFYTTILGLFMVKIVILSDTFYDILRRK</sequence>
<feature type="transmembrane region" description="Helical" evidence="6">
    <location>
        <begin position="74"/>
        <end position="93"/>
    </location>
</feature>
<feature type="transmembrane region" description="Helical" evidence="6">
    <location>
        <begin position="35"/>
        <end position="53"/>
    </location>
</feature>
<dbReference type="InterPro" id="IPR005598">
    <property type="entry name" value="ATP_synth_I"/>
</dbReference>
<dbReference type="OrthoDB" id="1711023at2"/>
<keyword evidence="4 6" id="KW-1133">Transmembrane helix</keyword>
<dbReference type="EMBL" id="MCIB01000018">
    <property type="protein sequence ID" value="RKD31528.1"/>
    <property type="molecule type" value="Genomic_DNA"/>
</dbReference>
<dbReference type="Pfam" id="PF03899">
    <property type="entry name" value="ATP-synt_I"/>
    <property type="match status" value="1"/>
</dbReference>
<comment type="caution">
    <text evidence="7">The sequence shown here is derived from an EMBL/GenBank/DDBJ whole genome shotgun (WGS) entry which is preliminary data.</text>
</comment>
<evidence type="ECO:0000256" key="3">
    <source>
        <dbReference type="ARBA" id="ARBA00022692"/>
    </source>
</evidence>
<gene>
    <name evidence="7" type="ORF">BET03_12490</name>
</gene>